<protein>
    <submittedName>
        <fullName evidence="4">Transposase, IS605 OrfB</fullName>
    </submittedName>
</protein>
<gene>
    <name evidence="4" type="ordered locus">Pisl_1978</name>
</gene>
<evidence type="ECO:0000259" key="3">
    <source>
        <dbReference type="Pfam" id="PF07282"/>
    </source>
</evidence>
<dbReference type="eggNOG" id="arCOG00683">
    <property type="taxonomic scope" value="Archaea"/>
</dbReference>
<sequence>MGSRGGWRSSTSAAVSEVYVGYPEDIAHDQQSEYVVGVWGYRRLVQRLAEVLAEYGIRLYAADERNTSKTCSVCGEVHEDGRVYRGLYVCKKFNIVLNAVGNIAAKLGHKTPTPRKIETYCPTSNGLTPGNGRDPHSVDPA</sequence>
<organism evidence="4 5">
    <name type="scientific">Pyrobaculum islandicum (strain DSM 4184 / JCM 9189 / GEO3)</name>
    <dbReference type="NCBI Taxonomy" id="384616"/>
    <lineage>
        <taxon>Archaea</taxon>
        <taxon>Thermoproteota</taxon>
        <taxon>Thermoprotei</taxon>
        <taxon>Thermoproteales</taxon>
        <taxon>Thermoproteaceae</taxon>
        <taxon>Pyrobaculum</taxon>
    </lineage>
</organism>
<evidence type="ECO:0000313" key="5">
    <source>
        <dbReference type="Proteomes" id="UP000002595"/>
    </source>
</evidence>
<name>A1RVZ3_PYRIL</name>
<dbReference type="GO" id="GO:0003677">
    <property type="term" value="F:DNA binding"/>
    <property type="evidence" value="ECO:0007669"/>
    <property type="project" value="UniProtKB-KW"/>
</dbReference>
<feature type="region of interest" description="Disordered" evidence="2">
    <location>
        <begin position="122"/>
        <end position="141"/>
    </location>
</feature>
<dbReference type="InterPro" id="IPR010095">
    <property type="entry name" value="Cas12f1-like_TNB"/>
</dbReference>
<evidence type="ECO:0000256" key="2">
    <source>
        <dbReference type="SAM" id="MobiDB-lite"/>
    </source>
</evidence>
<keyword evidence="1" id="KW-0238">DNA-binding</keyword>
<keyword evidence="5" id="KW-1185">Reference proteome</keyword>
<dbReference type="Proteomes" id="UP000002595">
    <property type="component" value="Chromosome"/>
</dbReference>
<dbReference type="KEGG" id="pis:Pisl_1978"/>
<dbReference type="HOGENOM" id="CLU_1821089_0_0_2"/>
<reference evidence="4" key="1">
    <citation type="submission" date="2006-12" db="EMBL/GenBank/DDBJ databases">
        <title>Complete sequence of Pyrobaculum islandicum DSM 4184.</title>
        <authorList>
            <person name="Copeland A."/>
            <person name="Lucas S."/>
            <person name="Lapidus A."/>
            <person name="Barry K."/>
            <person name="Detter J.C."/>
            <person name="Glavina del Rio T."/>
            <person name="Dalin E."/>
            <person name="Tice H."/>
            <person name="Pitluck S."/>
            <person name="Meincke L."/>
            <person name="Brettin T."/>
            <person name="Bruce D."/>
            <person name="Han C."/>
            <person name="Tapia R."/>
            <person name="Gilna P."/>
            <person name="Schmutz J."/>
            <person name="Larimer F."/>
            <person name="Land M."/>
            <person name="Hauser L."/>
            <person name="Kyrpides N."/>
            <person name="Mikhailova N."/>
            <person name="Cozen A.E."/>
            <person name="Fitz-Gibbon S.T."/>
            <person name="House C.H."/>
            <person name="Saltikov C."/>
            <person name="Lowe T."/>
            <person name="Richardson P."/>
        </authorList>
    </citation>
    <scope>NUCLEOTIDE SEQUENCE [LARGE SCALE GENOMIC DNA]</scope>
    <source>
        <strain evidence="4">DSM 4184</strain>
    </source>
</reference>
<evidence type="ECO:0000256" key="1">
    <source>
        <dbReference type="ARBA" id="ARBA00023125"/>
    </source>
</evidence>
<evidence type="ECO:0000313" key="4">
    <source>
        <dbReference type="EMBL" id="ABL89125.1"/>
    </source>
</evidence>
<dbReference type="AlphaFoldDB" id="A1RVZ3"/>
<feature type="domain" description="Cas12f1-like TNB" evidence="3">
    <location>
        <begin position="41"/>
        <end position="99"/>
    </location>
</feature>
<dbReference type="Pfam" id="PF07282">
    <property type="entry name" value="Cas12f1-like_TNB"/>
    <property type="match status" value="1"/>
</dbReference>
<accession>A1RVZ3</accession>
<dbReference type="EMBL" id="CP000504">
    <property type="protein sequence ID" value="ABL89125.1"/>
    <property type="molecule type" value="Genomic_DNA"/>
</dbReference>
<proteinExistence type="predicted"/>